<accession>A0ABS8SZQ8</accession>
<name>A0ABS8SZQ8_DATST</name>
<evidence type="ECO:0008006" key="3">
    <source>
        <dbReference type="Google" id="ProtNLM"/>
    </source>
</evidence>
<sequence length="100" mass="10899">MDLRFVLSICGSQIILFKYMCSLLAARNWPSQVRAFVLHLQWDIRLAEFIYGPYVASSGFELATTGLCCVAGCASGPSPHVVPRAILPARRTGHCTDSPA</sequence>
<protein>
    <recommendedName>
        <fullName evidence="3">Secreted protein</fullName>
    </recommendedName>
</protein>
<reference evidence="1 2" key="1">
    <citation type="journal article" date="2021" name="BMC Genomics">
        <title>Datura genome reveals duplications of psychoactive alkaloid biosynthetic genes and high mutation rate following tissue culture.</title>
        <authorList>
            <person name="Rajewski A."/>
            <person name="Carter-House D."/>
            <person name="Stajich J."/>
            <person name="Litt A."/>
        </authorList>
    </citation>
    <scope>NUCLEOTIDE SEQUENCE [LARGE SCALE GENOMIC DNA]</scope>
    <source>
        <strain evidence="1">AR-01</strain>
    </source>
</reference>
<evidence type="ECO:0000313" key="1">
    <source>
        <dbReference type="EMBL" id="MCD7464564.1"/>
    </source>
</evidence>
<organism evidence="1 2">
    <name type="scientific">Datura stramonium</name>
    <name type="common">Jimsonweed</name>
    <name type="synonym">Common thornapple</name>
    <dbReference type="NCBI Taxonomy" id="4076"/>
    <lineage>
        <taxon>Eukaryota</taxon>
        <taxon>Viridiplantae</taxon>
        <taxon>Streptophyta</taxon>
        <taxon>Embryophyta</taxon>
        <taxon>Tracheophyta</taxon>
        <taxon>Spermatophyta</taxon>
        <taxon>Magnoliopsida</taxon>
        <taxon>eudicotyledons</taxon>
        <taxon>Gunneridae</taxon>
        <taxon>Pentapetalae</taxon>
        <taxon>asterids</taxon>
        <taxon>lamiids</taxon>
        <taxon>Solanales</taxon>
        <taxon>Solanaceae</taxon>
        <taxon>Solanoideae</taxon>
        <taxon>Datureae</taxon>
        <taxon>Datura</taxon>
    </lineage>
</organism>
<gene>
    <name evidence="1" type="ORF">HAX54_052992</name>
</gene>
<evidence type="ECO:0000313" key="2">
    <source>
        <dbReference type="Proteomes" id="UP000823775"/>
    </source>
</evidence>
<keyword evidence="2" id="KW-1185">Reference proteome</keyword>
<dbReference type="Proteomes" id="UP000823775">
    <property type="component" value="Unassembled WGS sequence"/>
</dbReference>
<dbReference type="EMBL" id="JACEIK010000975">
    <property type="protein sequence ID" value="MCD7464564.1"/>
    <property type="molecule type" value="Genomic_DNA"/>
</dbReference>
<comment type="caution">
    <text evidence="1">The sequence shown here is derived from an EMBL/GenBank/DDBJ whole genome shotgun (WGS) entry which is preliminary data.</text>
</comment>
<proteinExistence type="predicted"/>